<dbReference type="VEuPathDB" id="FungiDB:AMAG_00413"/>
<dbReference type="OrthoDB" id="10071381at2759"/>
<name>A0A0L0RWD3_ALLM3</name>
<accession>A0A0L0RWD3</accession>
<reference evidence="4" key="2">
    <citation type="submission" date="2009-11" db="EMBL/GenBank/DDBJ databases">
        <title>The Genome Sequence of Allomyces macrogynus strain ATCC 38327.</title>
        <authorList>
            <consortium name="The Broad Institute Genome Sequencing Platform"/>
            <person name="Russ C."/>
            <person name="Cuomo C."/>
            <person name="Shea T."/>
            <person name="Young S.K."/>
            <person name="Zeng Q."/>
            <person name="Koehrsen M."/>
            <person name="Haas B."/>
            <person name="Borodovsky M."/>
            <person name="Guigo R."/>
            <person name="Alvarado L."/>
            <person name="Berlin A."/>
            <person name="Borenstein D."/>
            <person name="Chen Z."/>
            <person name="Engels R."/>
            <person name="Freedman E."/>
            <person name="Gellesch M."/>
            <person name="Goldberg J."/>
            <person name="Griggs A."/>
            <person name="Gujja S."/>
            <person name="Heiman D."/>
            <person name="Hepburn T."/>
            <person name="Howarth C."/>
            <person name="Jen D."/>
            <person name="Larson L."/>
            <person name="Lewis B."/>
            <person name="Mehta T."/>
            <person name="Park D."/>
            <person name="Pearson M."/>
            <person name="Roberts A."/>
            <person name="Saif S."/>
            <person name="Shenoy N."/>
            <person name="Sisk P."/>
            <person name="Stolte C."/>
            <person name="Sykes S."/>
            <person name="Walk T."/>
            <person name="White J."/>
            <person name="Yandava C."/>
            <person name="Burger G."/>
            <person name="Gray M.W."/>
            <person name="Holland P.W.H."/>
            <person name="King N."/>
            <person name="Lang F.B.F."/>
            <person name="Roger A.J."/>
            <person name="Ruiz-Trillo I."/>
            <person name="Lander E."/>
            <person name="Nusbaum C."/>
        </authorList>
    </citation>
    <scope>NUCLEOTIDE SEQUENCE [LARGE SCALE GENOMIC DNA]</scope>
    <source>
        <strain evidence="4">ATCC 38327</strain>
    </source>
</reference>
<evidence type="ECO:0000313" key="3">
    <source>
        <dbReference type="EMBL" id="KNE54439.1"/>
    </source>
</evidence>
<proteinExistence type="predicted"/>
<keyword evidence="4" id="KW-1185">Reference proteome</keyword>
<keyword evidence="1" id="KW-0732">Signal</keyword>
<reference evidence="3 4" key="1">
    <citation type="submission" date="2009-11" db="EMBL/GenBank/DDBJ databases">
        <title>Annotation of Allomyces macrogynus ATCC 38327.</title>
        <authorList>
            <consortium name="The Broad Institute Genome Sequencing Platform"/>
            <person name="Russ C."/>
            <person name="Cuomo C."/>
            <person name="Burger G."/>
            <person name="Gray M.W."/>
            <person name="Holland P.W.H."/>
            <person name="King N."/>
            <person name="Lang F.B.F."/>
            <person name="Roger A.J."/>
            <person name="Ruiz-Trillo I."/>
            <person name="Young S.K."/>
            <person name="Zeng Q."/>
            <person name="Gargeya S."/>
            <person name="Fitzgerald M."/>
            <person name="Haas B."/>
            <person name="Abouelleil A."/>
            <person name="Alvarado L."/>
            <person name="Arachchi H.M."/>
            <person name="Berlin A."/>
            <person name="Chapman S.B."/>
            <person name="Gearin G."/>
            <person name="Goldberg J."/>
            <person name="Griggs A."/>
            <person name="Gujja S."/>
            <person name="Hansen M."/>
            <person name="Heiman D."/>
            <person name="Howarth C."/>
            <person name="Larimer J."/>
            <person name="Lui A."/>
            <person name="MacDonald P.J.P."/>
            <person name="McCowen C."/>
            <person name="Montmayeur A."/>
            <person name="Murphy C."/>
            <person name="Neiman D."/>
            <person name="Pearson M."/>
            <person name="Priest M."/>
            <person name="Roberts A."/>
            <person name="Saif S."/>
            <person name="Shea T."/>
            <person name="Sisk P."/>
            <person name="Stolte C."/>
            <person name="Sykes S."/>
            <person name="Wortman J."/>
            <person name="Nusbaum C."/>
            <person name="Birren B."/>
        </authorList>
    </citation>
    <scope>NUCLEOTIDE SEQUENCE [LARGE SCALE GENOMIC DNA]</scope>
    <source>
        <strain evidence="3 4">ATCC 38327</strain>
    </source>
</reference>
<dbReference type="AlphaFoldDB" id="A0A0L0RWD3"/>
<protein>
    <recommendedName>
        <fullName evidence="2">Rad21/Rec8-like protein N-terminal domain-containing protein</fullName>
    </recommendedName>
</protein>
<dbReference type="Proteomes" id="UP000054350">
    <property type="component" value="Unassembled WGS sequence"/>
</dbReference>
<feature type="domain" description="Rad21/Rec8-like protein N-terminal" evidence="2">
    <location>
        <begin position="2"/>
        <end position="49"/>
    </location>
</feature>
<evidence type="ECO:0000313" key="4">
    <source>
        <dbReference type="Proteomes" id="UP000054350"/>
    </source>
</evidence>
<feature type="chain" id="PRO_5005547424" description="Rad21/Rec8-like protein N-terminal domain-containing protein" evidence="1">
    <location>
        <begin position="25"/>
        <end position="170"/>
    </location>
</feature>
<dbReference type="Pfam" id="PF04825">
    <property type="entry name" value="Rad21_Rec8_N"/>
    <property type="match status" value="1"/>
</dbReference>
<dbReference type="InterPro" id="IPR006910">
    <property type="entry name" value="Rad21_Rec8_N"/>
</dbReference>
<evidence type="ECO:0000259" key="2">
    <source>
        <dbReference type="Pfam" id="PF04825"/>
    </source>
</evidence>
<sequence length="170" mass="18780">MHPLEPLALRLSLSLLIGVSRIYGQRYTIHYNEVNHMIMRIRQALATYGTQQQFVDLIQPRADMDAITLQEEFDVTLHLTYVTPELSAEPRFDKSILYAELGRPVITPLRAPGGVMRTPSTVGLSTRAEHRSMGPGYAASLASTSLLGAEYDVYGHLTDPAVTARAARAV</sequence>
<organism evidence="3 4">
    <name type="scientific">Allomyces macrogynus (strain ATCC 38327)</name>
    <name type="common">Allomyces javanicus var. macrogynus</name>
    <dbReference type="NCBI Taxonomy" id="578462"/>
    <lineage>
        <taxon>Eukaryota</taxon>
        <taxon>Fungi</taxon>
        <taxon>Fungi incertae sedis</taxon>
        <taxon>Blastocladiomycota</taxon>
        <taxon>Blastocladiomycetes</taxon>
        <taxon>Blastocladiales</taxon>
        <taxon>Blastocladiaceae</taxon>
        <taxon>Allomyces</taxon>
    </lineage>
</organism>
<dbReference type="EMBL" id="GG745328">
    <property type="protein sequence ID" value="KNE54439.1"/>
    <property type="molecule type" value="Genomic_DNA"/>
</dbReference>
<evidence type="ECO:0000256" key="1">
    <source>
        <dbReference type="SAM" id="SignalP"/>
    </source>
</evidence>
<gene>
    <name evidence="3" type="ORF">AMAG_00413</name>
</gene>
<feature type="signal peptide" evidence="1">
    <location>
        <begin position="1"/>
        <end position="24"/>
    </location>
</feature>